<feature type="transmembrane region" description="Helical" evidence="7">
    <location>
        <begin position="384"/>
        <end position="405"/>
    </location>
</feature>
<feature type="transmembrane region" description="Helical" evidence="7">
    <location>
        <begin position="81"/>
        <end position="104"/>
    </location>
</feature>
<feature type="domain" description="CstA N-terminal" evidence="8">
    <location>
        <begin position="318"/>
        <end position="426"/>
    </location>
</feature>
<proteinExistence type="inferred from homology"/>
<reference evidence="9 10" key="1">
    <citation type="journal article" date="2014" name="Genome Announc.">
        <title>Draft Genome Sequence of Fervidicella metallireducens Strain AeBT, an Iron-Reducing Thermoanaerobe from the Great Artesian Basin.</title>
        <authorList>
            <person name="Patel B.K."/>
        </authorList>
    </citation>
    <scope>NUCLEOTIDE SEQUENCE [LARGE SCALE GENOMIC DNA]</scope>
    <source>
        <strain evidence="9 10">AeB</strain>
    </source>
</reference>
<dbReference type="EMBL" id="AZQP01000039">
    <property type="protein sequence ID" value="EYE87778.1"/>
    <property type="molecule type" value="Genomic_DNA"/>
</dbReference>
<dbReference type="GO" id="GO:0005886">
    <property type="term" value="C:plasma membrane"/>
    <property type="evidence" value="ECO:0007669"/>
    <property type="project" value="UniProtKB-SubCell"/>
</dbReference>
<evidence type="ECO:0000256" key="2">
    <source>
        <dbReference type="ARBA" id="ARBA00007755"/>
    </source>
</evidence>
<feature type="transmembrane region" description="Helical" evidence="7">
    <location>
        <begin position="264"/>
        <end position="287"/>
    </location>
</feature>
<dbReference type="AlphaFoldDB" id="A0A017RSN4"/>
<keyword evidence="5 7" id="KW-1133">Transmembrane helix</keyword>
<feature type="domain" description="CstA N-terminal" evidence="8">
    <location>
        <begin position="158"/>
        <end position="279"/>
    </location>
</feature>
<comment type="similarity">
    <text evidence="2">Belongs to the peptide transporter carbon starvation (CstA) (TC 2.A.114) family.</text>
</comment>
<name>A0A017RSN4_9CLOT</name>
<dbReference type="OrthoDB" id="9761224at2"/>
<evidence type="ECO:0000256" key="6">
    <source>
        <dbReference type="ARBA" id="ARBA00023136"/>
    </source>
</evidence>
<dbReference type="STRING" id="1403537.Q428_11595"/>
<dbReference type="PANTHER" id="PTHR30252">
    <property type="entry name" value="INNER MEMBRANE PEPTIDE TRANSPORTER"/>
    <property type="match status" value="1"/>
</dbReference>
<dbReference type="GO" id="GO:0009267">
    <property type="term" value="P:cellular response to starvation"/>
    <property type="evidence" value="ECO:0007669"/>
    <property type="project" value="InterPro"/>
</dbReference>
<feature type="transmembrane region" description="Helical" evidence="7">
    <location>
        <begin position="6"/>
        <end position="22"/>
    </location>
</feature>
<evidence type="ECO:0000256" key="4">
    <source>
        <dbReference type="ARBA" id="ARBA00022692"/>
    </source>
</evidence>
<evidence type="ECO:0000256" key="3">
    <source>
        <dbReference type="ARBA" id="ARBA00022475"/>
    </source>
</evidence>
<feature type="transmembrane region" description="Helical" evidence="7">
    <location>
        <begin position="125"/>
        <end position="145"/>
    </location>
</feature>
<feature type="transmembrane region" description="Helical" evidence="7">
    <location>
        <begin position="157"/>
        <end position="177"/>
    </location>
</feature>
<feature type="transmembrane region" description="Helical" evidence="7">
    <location>
        <begin position="412"/>
        <end position="430"/>
    </location>
</feature>
<dbReference type="InterPro" id="IPR051605">
    <property type="entry name" value="CstA"/>
</dbReference>
<accession>A0A017RSN4</accession>
<evidence type="ECO:0000256" key="5">
    <source>
        <dbReference type="ARBA" id="ARBA00022989"/>
    </source>
</evidence>
<evidence type="ECO:0000313" key="9">
    <source>
        <dbReference type="EMBL" id="EYE87778.1"/>
    </source>
</evidence>
<feature type="transmembrane region" description="Helical" evidence="7">
    <location>
        <begin position="442"/>
        <end position="459"/>
    </location>
</feature>
<protein>
    <submittedName>
        <fullName evidence="9">CstA-like carbon starvation protein</fullName>
    </submittedName>
</protein>
<dbReference type="InterPro" id="IPR003706">
    <property type="entry name" value="CstA_N"/>
</dbReference>
<feature type="transmembrane region" description="Helical" evidence="7">
    <location>
        <begin position="53"/>
        <end position="75"/>
    </location>
</feature>
<evidence type="ECO:0000313" key="10">
    <source>
        <dbReference type="Proteomes" id="UP000019681"/>
    </source>
</evidence>
<comment type="caution">
    <text evidence="9">The sequence shown here is derived from an EMBL/GenBank/DDBJ whole genome shotgun (WGS) entry which is preliminary data.</text>
</comment>
<keyword evidence="4 7" id="KW-0812">Transmembrane</keyword>
<comment type="subcellular location">
    <subcellularLocation>
        <location evidence="1">Cell membrane</location>
        <topology evidence="1">Multi-pass membrane protein</topology>
    </subcellularLocation>
</comment>
<dbReference type="Proteomes" id="UP000019681">
    <property type="component" value="Unassembled WGS sequence"/>
</dbReference>
<sequence length="473" mass="50892">MYSFLGGILVLILGYFIYGKYIEKNFGVEENRQTPAYELQDGVDYVPMATWKVFLIQLLNIAGLGPIFGAIQGVLFGPAAFIWIALGSVFAGAVHDYLSGMISVRHKGASLSEIQGIYLGKKVQAVMRVFSIVLLVLVGVVFVTGPAKLIASLTPDALNLTFWVVVIFIYYFLATILPIDVLIGNLYPLFGISLVIMALGVGGGILFGGYHIPEITFTNMHPKNLPIWPIMFITIACGAISGFHATQSPLMARCMKNEKLGRRVFYGAMISEGLIAMVWAAAGIAFYNGVPGLAAVLAKAGPGGVVLEITKSLLGPVGGVLAMLGVIACPITSGDTAFRGARLMLGDMIRYKQDKVSKRLILAAPLFAVGIGLTFINFDIIWRYFAWANQTLSVVTLWAASVYLLKYKKNHWVSTIPAVFMTAVSVSYILQAKEGLKLAGSISNTAGILVALGLFGLFLSKGQSYADNIDISC</sequence>
<evidence type="ECO:0000256" key="7">
    <source>
        <dbReference type="SAM" id="Phobius"/>
    </source>
</evidence>
<feature type="transmembrane region" description="Helical" evidence="7">
    <location>
        <begin position="189"/>
        <end position="213"/>
    </location>
</feature>
<feature type="transmembrane region" description="Helical" evidence="7">
    <location>
        <begin position="359"/>
        <end position="378"/>
    </location>
</feature>
<gene>
    <name evidence="9" type="ORF">Q428_11595</name>
</gene>
<dbReference type="PANTHER" id="PTHR30252:SF4">
    <property type="entry name" value="CARBON STARVATION"/>
    <property type="match status" value="1"/>
</dbReference>
<keyword evidence="10" id="KW-1185">Reference proteome</keyword>
<keyword evidence="6 7" id="KW-0472">Membrane</keyword>
<dbReference type="RefSeq" id="WP_035380924.1">
    <property type="nucleotide sequence ID" value="NZ_AZQP01000039.1"/>
</dbReference>
<feature type="transmembrane region" description="Helical" evidence="7">
    <location>
        <begin position="317"/>
        <end position="338"/>
    </location>
</feature>
<evidence type="ECO:0000256" key="1">
    <source>
        <dbReference type="ARBA" id="ARBA00004651"/>
    </source>
</evidence>
<organism evidence="9 10">
    <name type="scientific">Fervidicella metallireducens AeB</name>
    <dbReference type="NCBI Taxonomy" id="1403537"/>
    <lineage>
        <taxon>Bacteria</taxon>
        <taxon>Bacillati</taxon>
        <taxon>Bacillota</taxon>
        <taxon>Clostridia</taxon>
        <taxon>Eubacteriales</taxon>
        <taxon>Clostridiaceae</taxon>
        <taxon>Fervidicella</taxon>
    </lineage>
</organism>
<keyword evidence="3" id="KW-1003">Cell membrane</keyword>
<feature type="transmembrane region" description="Helical" evidence="7">
    <location>
        <begin position="225"/>
        <end position="243"/>
    </location>
</feature>
<feature type="domain" description="CstA N-terminal" evidence="8">
    <location>
        <begin position="7"/>
        <end position="144"/>
    </location>
</feature>
<dbReference type="Pfam" id="PF02554">
    <property type="entry name" value="CstA"/>
    <property type="match status" value="3"/>
</dbReference>
<evidence type="ECO:0000259" key="8">
    <source>
        <dbReference type="Pfam" id="PF02554"/>
    </source>
</evidence>